<keyword evidence="6" id="KW-0325">Glycoprotein</keyword>
<evidence type="ECO:0000256" key="1">
    <source>
        <dbReference type="ARBA" id="ARBA00004141"/>
    </source>
</evidence>
<sequence>MIAIGSPGRLALVLTQWTPRILWWRASSSKAMGLEVSLMATVEAIVDWVVQVENGGLLNVLFEDISSTSKEPQFTLSQNIHTSILNFLQNMLAYKPLALPVLQAMPGSLGGGVAGVDEANANPNREPEIFWITMGLLGAILILIIVLQIINCCCCCCGHKARHLNRVQVAAVDKDLKHKNLVCRVTYITLLAIAFLFVAASVILLAIYFSSANLVVAHLEIHEQTSSTPNFISLPDGLQAAVKHLSTFIKQGIESGQQLTEWSFNSFATQTDGEISANLRRVTTKLQDHLQLPDVTEKGQSNLGGIKNCSVNSKSAGFLMDKLKPSISALNDQIAHTQELYKVEFNKITNCDQKCESLKTRVDKLRSPIDPNKLDSGLVNELASKLDGIHEDFEALQTKLQTTIDSIQGSADEIMLSLKKELQLQEILGTVDEFWPQAETQSQKLLEEVDKATTTLTTRIPQGAKFVRIVLYSIGGFLVFMVLIAVLIFARLLYRGITSQLYGDPDDIPAGSNLNAWDRLACGKCSACCCSVFFVFILLIFAIVVGVLLFVLTTISGEGCIYLAQESAVAKTDFVVNSLVAEQWDSIMSGVATGEENFLNTSPPQNMLTALIRTCDYVDTQQVVGLLSAMNYQNLVDVHKLVTSPKVQDGINNGKVIAVKAIKDLEISTKLPPEADFEAIRKKLDEALKNIDLDELLTATKPEVMDIAPLNKLHNDLEDYGGSAQSPGDAGFTKPNEELKKVISSMSELALSVKDLHLAIEVVNEEKNNLLSPFGELIEALKTTVNLAGNEEGVAAEVTSQYDVLIKTVMGFMERKGNLLFAQVTQELLPCLEAHKAYMSMTGATCGNVNLLLGFVYVLALNVFFLVFLYFALFNLAFFQGILLRMAGEEEEEEEEEENSSSDDDYSDDESEESQESSSTSSVTSTSDTITSTVDDDSVVAFA</sequence>
<proteinExistence type="inferred from homology"/>
<accession>A0A0R3WMJ9</accession>
<feature type="transmembrane region" description="Helical" evidence="8">
    <location>
        <begin position="187"/>
        <end position="209"/>
    </location>
</feature>
<gene>
    <name evidence="9" type="ORF">TTAC_LOCUS1974</name>
</gene>
<evidence type="ECO:0000313" key="10">
    <source>
        <dbReference type="Proteomes" id="UP000274429"/>
    </source>
</evidence>
<dbReference type="PANTHER" id="PTHR22730">
    <property type="entry name" value="PROMININ PROM PROTEIN"/>
    <property type="match status" value="1"/>
</dbReference>
<protein>
    <submittedName>
        <fullName evidence="11">Protein tweety homolog</fullName>
    </submittedName>
</protein>
<feature type="compositionally biased region" description="Low complexity" evidence="7">
    <location>
        <begin position="916"/>
        <end position="933"/>
    </location>
</feature>
<reference evidence="11" key="1">
    <citation type="submission" date="2017-02" db="UniProtKB">
        <authorList>
            <consortium name="WormBaseParasite"/>
        </authorList>
    </citation>
    <scope>IDENTIFICATION</scope>
</reference>
<dbReference type="AlphaFoldDB" id="A0A0R3WMJ9"/>
<comment type="subcellular location">
    <subcellularLocation>
        <location evidence="1">Membrane</location>
        <topology evidence="1">Multi-pass membrane protein</topology>
    </subcellularLocation>
</comment>
<evidence type="ECO:0000313" key="11">
    <source>
        <dbReference type="WBParaSite" id="TTAC_0000198701-mRNA-1"/>
    </source>
</evidence>
<dbReference type="InterPro" id="IPR008795">
    <property type="entry name" value="Prominin"/>
</dbReference>
<comment type="similarity">
    <text evidence="2">Belongs to the prominin family.</text>
</comment>
<feature type="transmembrane region" description="Helical" evidence="8">
    <location>
        <begin position="851"/>
        <end position="878"/>
    </location>
</feature>
<feature type="transmembrane region" description="Helical" evidence="8">
    <location>
        <begin position="469"/>
        <end position="494"/>
    </location>
</feature>
<organism evidence="11">
    <name type="scientific">Hydatigena taeniaeformis</name>
    <name type="common">Feline tapeworm</name>
    <name type="synonym">Taenia taeniaeformis</name>
    <dbReference type="NCBI Taxonomy" id="6205"/>
    <lineage>
        <taxon>Eukaryota</taxon>
        <taxon>Metazoa</taxon>
        <taxon>Spiralia</taxon>
        <taxon>Lophotrochozoa</taxon>
        <taxon>Platyhelminthes</taxon>
        <taxon>Cestoda</taxon>
        <taxon>Eucestoda</taxon>
        <taxon>Cyclophyllidea</taxon>
        <taxon>Taeniidae</taxon>
        <taxon>Hydatigera</taxon>
    </lineage>
</organism>
<dbReference type="Proteomes" id="UP000274429">
    <property type="component" value="Unassembled WGS sequence"/>
</dbReference>
<evidence type="ECO:0000256" key="4">
    <source>
        <dbReference type="ARBA" id="ARBA00022989"/>
    </source>
</evidence>
<reference evidence="9 10" key="2">
    <citation type="submission" date="2018-11" db="EMBL/GenBank/DDBJ databases">
        <authorList>
            <consortium name="Pathogen Informatics"/>
        </authorList>
    </citation>
    <scope>NUCLEOTIDE SEQUENCE [LARGE SCALE GENOMIC DNA]</scope>
</reference>
<evidence type="ECO:0000256" key="3">
    <source>
        <dbReference type="ARBA" id="ARBA00022692"/>
    </source>
</evidence>
<name>A0A0R3WMJ9_HYDTA</name>
<evidence type="ECO:0000256" key="7">
    <source>
        <dbReference type="SAM" id="MobiDB-lite"/>
    </source>
</evidence>
<keyword evidence="10" id="KW-1185">Reference proteome</keyword>
<evidence type="ECO:0000256" key="2">
    <source>
        <dbReference type="ARBA" id="ARBA00006058"/>
    </source>
</evidence>
<dbReference type="EMBL" id="UYWX01000652">
    <property type="protein sequence ID" value="VDM18714.1"/>
    <property type="molecule type" value="Genomic_DNA"/>
</dbReference>
<dbReference type="OrthoDB" id="6261980at2759"/>
<evidence type="ECO:0000256" key="5">
    <source>
        <dbReference type="ARBA" id="ARBA00023136"/>
    </source>
</evidence>
<evidence type="ECO:0000256" key="8">
    <source>
        <dbReference type="SAM" id="Phobius"/>
    </source>
</evidence>
<feature type="transmembrane region" description="Helical" evidence="8">
    <location>
        <begin position="129"/>
        <end position="157"/>
    </location>
</feature>
<evidence type="ECO:0000313" key="9">
    <source>
        <dbReference type="EMBL" id="VDM18714.1"/>
    </source>
</evidence>
<feature type="compositionally biased region" description="Acidic residues" evidence="7">
    <location>
        <begin position="934"/>
        <end position="943"/>
    </location>
</feature>
<dbReference type="PANTHER" id="PTHR22730:SF1">
    <property type="entry name" value="PROMININ-LIKE PROTEIN"/>
    <property type="match status" value="1"/>
</dbReference>
<feature type="transmembrane region" description="Helical" evidence="8">
    <location>
        <begin position="527"/>
        <end position="552"/>
    </location>
</feature>
<dbReference type="WBParaSite" id="TTAC_0000198701-mRNA-1">
    <property type="protein sequence ID" value="TTAC_0000198701-mRNA-1"/>
    <property type="gene ID" value="TTAC_0000198701"/>
</dbReference>
<feature type="compositionally biased region" description="Acidic residues" evidence="7">
    <location>
        <begin position="889"/>
        <end position="915"/>
    </location>
</feature>
<evidence type="ECO:0000256" key="6">
    <source>
        <dbReference type="ARBA" id="ARBA00023180"/>
    </source>
</evidence>
<feature type="region of interest" description="Disordered" evidence="7">
    <location>
        <begin position="889"/>
        <end position="943"/>
    </location>
</feature>
<dbReference type="GO" id="GO:0016020">
    <property type="term" value="C:membrane"/>
    <property type="evidence" value="ECO:0007669"/>
    <property type="project" value="UniProtKB-SubCell"/>
</dbReference>
<keyword evidence="3 8" id="KW-0812">Transmembrane</keyword>
<keyword evidence="4 8" id="KW-1133">Transmembrane helix</keyword>
<keyword evidence="5 8" id="KW-0472">Membrane</keyword>